<dbReference type="SUPFAM" id="SSF55729">
    <property type="entry name" value="Acyl-CoA N-acyltransferases (Nat)"/>
    <property type="match status" value="1"/>
</dbReference>
<dbReference type="RefSeq" id="WP_126535280.1">
    <property type="nucleotide sequence ID" value="NZ_BSPM01000008.1"/>
</dbReference>
<dbReference type="InterPro" id="IPR050832">
    <property type="entry name" value="Bact_Acetyltransf"/>
</dbReference>
<accession>A0A4R6RM57</accession>
<dbReference type="AlphaFoldDB" id="A0A4R6RM57"/>
<dbReference type="InterPro" id="IPR016181">
    <property type="entry name" value="Acyl_CoA_acyltransferase"/>
</dbReference>
<keyword evidence="2" id="KW-0012">Acyltransferase</keyword>
<dbReference type="OrthoDB" id="9789603at2"/>
<protein>
    <submittedName>
        <fullName evidence="4">Ribosomal protein S18 acetylase RimI-like enzyme</fullName>
    </submittedName>
</protein>
<keyword evidence="5" id="KW-1185">Reference proteome</keyword>
<dbReference type="Proteomes" id="UP000294547">
    <property type="component" value="Unassembled WGS sequence"/>
</dbReference>
<dbReference type="CDD" id="cd04301">
    <property type="entry name" value="NAT_SF"/>
    <property type="match status" value="1"/>
</dbReference>
<evidence type="ECO:0000313" key="4">
    <source>
        <dbReference type="EMBL" id="TDP87612.1"/>
    </source>
</evidence>
<evidence type="ECO:0000256" key="2">
    <source>
        <dbReference type="ARBA" id="ARBA00023315"/>
    </source>
</evidence>
<comment type="caution">
    <text evidence="4">The sequence shown here is derived from an EMBL/GenBank/DDBJ whole genome shotgun (WGS) entry which is preliminary data.</text>
</comment>
<dbReference type="PANTHER" id="PTHR43877">
    <property type="entry name" value="AMINOALKYLPHOSPHONATE N-ACETYLTRANSFERASE-RELATED-RELATED"/>
    <property type="match status" value="1"/>
</dbReference>
<keyword evidence="4" id="KW-0689">Ribosomal protein</keyword>
<feature type="domain" description="N-acetyltransferase" evidence="3">
    <location>
        <begin position="23"/>
        <end position="164"/>
    </location>
</feature>
<keyword evidence="4" id="KW-0687">Ribonucleoprotein</keyword>
<sequence length="164" mass="17507">MSADPAAVVGVRFRRAHRDDVPAIVRLLADDALGAGRERVEDPLPAAYLDAFAELDADPRETLLVAEDVDGSVVGCLQLTETVGLSSVGMRRATIESVRVAASLRGRGVGAALVGHAVDIARDKGCAQVQLTSHVSRRDAHRFYERLGFTASHVGMKLVLRGRP</sequence>
<evidence type="ECO:0000259" key="3">
    <source>
        <dbReference type="PROSITE" id="PS51186"/>
    </source>
</evidence>
<dbReference type="GO" id="GO:0005840">
    <property type="term" value="C:ribosome"/>
    <property type="evidence" value="ECO:0007669"/>
    <property type="project" value="UniProtKB-KW"/>
</dbReference>
<dbReference type="EMBL" id="SNXY01000006">
    <property type="protein sequence ID" value="TDP87612.1"/>
    <property type="molecule type" value="Genomic_DNA"/>
</dbReference>
<name>A0A4R6RM57_9HYPH</name>
<dbReference type="Pfam" id="PF00583">
    <property type="entry name" value="Acetyltransf_1"/>
    <property type="match status" value="1"/>
</dbReference>
<dbReference type="GO" id="GO:0016747">
    <property type="term" value="F:acyltransferase activity, transferring groups other than amino-acyl groups"/>
    <property type="evidence" value="ECO:0007669"/>
    <property type="project" value="InterPro"/>
</dbReference>
<reference evidence="4 5" key="1">
    <citation type="submission" date="2019-03" db="EMBL/GenBank/DDBJ databases">
        <title>Genomic Encyclopedia of Type Strains, Phase IV (KMG-IV): sequencing the most valuable type-strain genomes for metagenomic binning, comparative biology and taxonomic classification.</title>
        <authorList>
            <person name="Goeker M."/>
        </authorList>
    </citation>
    <scope>NUCLEOTIDE SEQUENCE [LARGE SCALE GENOMIC DNA]</scope>
    <source>
        <strain evidence="4 5">DSM 102969</strain>
    </source>
</reference>
<dbReference type="PANTHER" id="PTHR43877:SF2">
    <property type="entry name" value="AMINOALKYLPHOSPHONATE N-ACETYLTRANSFERASE-RELATED"/>
    <property type="match status" value="1"/>
</dbReference>
<organism evidence="4 5">
    <name type="scientific">Oharaeibacter diazotrophicus</name>
    <dbReference type="NCBI Taxonomy" id="1920512"/>
    <lineage>
        <taxon>Bacteria</taxon>
        <taxon>Pseudomonadati</taxon>
        <taxon>Pseudomonadota</taxon>
        <taxon>Alphaproteobacteria</taxon>
        <taxon>Hyphomicrobiales</taxon>
        <taxon>Pleomorphomonadaceae</taxon>
        <taxon>Oharaeibacter</taxon>
    </lineage>
</organism>
<dbReference type="PROSITE" id="PS51186">
    <property type="entry name" value="GNAT"/>
    <property type="match status" value="1"/>
</dbReference>
<proteinExistence type="predicted"/>
<gene>
    <name evidence="4" type="ORF">EDD54_1511</name>
</gene>
<dbReference type="InterPro" id="IPR000182">
    <property type="entry name" value="GNAT_dom"/>
</dbReference>
<evidence type="ECO:0000256" key="1">
    <source>
        <dbReference type="ARBA" id="ARBA00022679"/>
    </source>
</evidence>
<dbReference type="Gene3D" id="3.40.630.30">
    <property type="match status" value="1"/>
</dbReference>
<keyword evidence="1" id="KW-0808">Transferase</keyword>
<evidence type="ECO:0000313" key="5">
    <source>
        <dbReference type="Proteomes" id="UP000294547"/>
    </source>
</evidence>